<dbReference type="EMBL" id="BLQM01000816">
    <property type="protein sequence ID" value="GMH97950.1"/>
    <property type="molecule type" value="Genomic_DNA"/>
</dbReference>
<name>A0A9W7C1G0_9STRA</name>
<keyword evidence="1" id="KW-0732">Signal</keyword>
<feature type="domain" description="CEMIP beta-helix" evidence="2">
    <location>
        <begin position="1"/>
        <end position="105"/>
    </location>
</feature>
<accession>A0A9W7C1G0</accession>
<dbReference type="Proteomes" id="UP001162640">
    <property type="component" value="Unassembled WGS sequence"/>
</dbReference>
<dbReference type="SUPFAM" id="SSF51126">
    <property type="entry name" value="Pectin lyase-like"/>
    <property type="match status" value="1"/>
</dbReference>
<evidence type="ECO:0000256" key="1">
    <source>
        <dbReference type="ARBA" id="ARBA00022729"/>
    </source>
</evidence>
<comment type="caution">
    <text evidence="3">The sequence shown here is derived from an EMBL/GenBank/DDBJ whole genome shotgun (WGS) entry which is preliminary data.</text>
</comment>
<protein>
    <recommendedName>
        <fullName evidence="2">CEMIP beta-helix domain-containing protein</fullName>
    </recommendedName>
</protein>
<dbReference type="InterPro" id="IPR011050">
    <property type="entry name" value="Pectin_lyase_fold/virulence"/>
</dbReference>
<evidence type="ECO:0000313" key="4">
    <source>
        <dbReference type="Proteomes" id="UP001162640"/>
    </source>
</evidence>
<dbReference type="InterPro" id="IPR052387">
    <property type="entry name" value="Fibrocystin"/>
</dbReference>
<dbReference type="Gene3D" id="2.160.20.10">
    <property type="entry name" value="Single-stranded right-handed beta-helix, Pectin lyase-like"/>
    <property type="match status" value="1"/>
</dbReference>
<dbReference type="AlphaFoldDB" id="A0A9W7C1G0"/>
<sequence>PIHFHMVGSVPWSYVKNCTVHHLFNRAIAVHGVNDLRVHGNVVHDTRGHAIFLEDGTEVRNDIVGNLVGLVRPAWSLLLVDQSPAAYWIVNPDNRVVDNVAAGSSPSLLQASDA</sequence>
<dbReference type="PANTHER" id="PTHR46769">
    <property type="entry name" value="POLYCYSTIC KIDNEY AND HEPATIC DISEASE 1 (AUTOSOMAL RECESSIVE)-LIKE 1"/>
    <property type="match status" value="1"/>
</dbReference>
<feature type="non-terminal residue" evidence="3">
    <location>
        <position position="1"/>
    </location>
</feature>
<evidence type="ECO:0000259" key="2">
    <source>
        <dbReference type="Pfam" id="PF24606"/>
    </source>
</evidence>
<dbReference type="InterPro" id="IPR012334">
    <property type="entry name" value="Pectin_lyas_fold"/>
</dbReference>
<gene>
    <name evidence="3" type="ORF">TL16_g13381</name>
</gene>
<dbReference type="Pfam" id="PF24606">
    <property type="entry name" value="CEMIP_beta-hel"/>
    <property type="match status" value="1"/>
</dbReference>
<proteinExistence type="predicted"/>
<dbReference type="PANTHER" id="PTHR46769:SF2">
    <property type="entry name" value="FIBROCYSTIN-L ISOFORM 2 PRECURSOR-RELATED"/>
    <property type="match status" value="1"/>
</dbReference>
<organism evidence="3 4">
    <name type="scientific">Triparma laevis f. inornata</name>
    <dbReference type="NCBI Taxonomy" id="1714386"/>
    <lineage>
        <taxon>Eukaryota</taxon>
        <taxon>Sar</taxon>
        <taxon>Stramenopiles</taxon>
        <taxon>Ochrophyta</taxon>
        <taxon>Bolidophyceae</taxon>
        <taxon>Parmales</taxon>
        <taxon>Triparmaceae</taxon>
        <taxon>Triparma</taxon>
    </lineage>
</organism>
<reference evidence="4" key="1">
    <citation type="journal article" date="2023" name="Commun. Biol.">
        <title>Genome analysis of Parmales, the sister group of diatoms, reveals the evolutionary specialization of diatoms from phago-mixotrophs to photoautotrophs.</title>
        <authorList>
            <person name="Ban H."/>
            <person name="Sato S."/>
            <person name="Yoshikawa S."/>
            <person name="Yamada K."/>
            <person name="Nakamura Y."/>
            <person name="Ichinomiya M."/>
            <person name="Sato N."/>
            <person name="Blanc-Mathieu R."/>
            <person name="Endo H."/>
            <person name="Kuwata A."/>
            <person name="Ogata H."/>
        </authorList>
    </citation>
    <scope>NUCLEOTIDE SEQUENCE [LARGE SCALE GENOMIC DNA]</scope>
</reference>
<evidence type="ECO:0000313" key="3">
    <source>
        <dbReference type="EMBL" id="GMH97950.1"/>
    </source>
</evidence>
<dbReference type="InterPro" id="IPR055401">
    <property type="entry name" value="CEMIP_beta-hel_dom"/>
</dbReference>